<evidence type="ECO:0000256" key="4">
    <source>
        <dbReference type="SAM" id="SignalP"/>
    </source>
</evidence>
<keyword evidence="3 4" id="KW-0732">Signal</keyword>
<comment type="subcellular location">
    <subcellularLocation>
        <location evidence="1">Cell envelope</location>
    </subcellularLocation>
</comment>
<evidence type="ECO:0000256" key="2">
    <source>
        <dbReference type="ARBA" id="ARBA00007639"/>
    </source>
</evidence>
<keyword evidence="7" id="KW-1185">Reference proteome</keyword>
<protein>
    <submittedName>
        <fullName evidence="6">Monosaccharide ABC transporter substrate-binding protein (CUT2 family)</fullName>
    </submittedName>
</protein>
<comment type="caution">
    <text evidence="6">The sequence shown here is derived from an EMBL/GenBank/DDBJ whole genome shotgun (WGS) entry which is preliminary data.</text>
</comment>
<name>A0A3N1P8G9_9GAMM</name>
<dbReference type="InterPro" id="IPR028082">
    <property type="entry name" value="Peripla_BP_I"/>
</dbReference>
<evidence type="ECO:0000256" key="3">
    <source>
        <dbReference type="ARBA" id="ARBA00022729"/>
    </source>
</evidence>
<dbReference type="STRING" id="584787.GCA_001247655_01053"/>
<comment type="similarity">
    <text evidence="2">Belongs to the bacterial solute-binding protein 2 family.</text>
</comment>
<proteinExistence type="inferred from homology"/>
<accession>A0A3N1P8G9</accession>
<dbReference type="EMBL" id="RJUL01000006">
    <property type="protein sequence ID" value="ROQ24833.1"/>
    <property type="molecule type" value="Genomic_DNA"/>
</dbReference>
<gene>
    <name evidence="6" type="ORF">EDC28_10680</name>
</gene>
<dbReference type="AlphaFoldDB" id="A0A3N1P8G9"/>
<evidence type="ECO:0000313" key="6">
    <source>
        <dbReference type="EMBL" id="ROQ24833.1"/>
    </source>
</evidence>
<evidence type="ECO:0000313" key="7">
    <source>
        <dbReference type="Proteomes" id="UP000268033"/>
    </source>
</evidence>
<evidence type="ECO:0000256" key="1">
    <source>
        <dbReference type="ARBA" id="ARBA00004196"/>
    </source>
</evidence>
<dbReference type="PANTHER" id="PTHR46847:SF2">
    <property type="entry name" value="ABC TRANSPORTER SUGAR-BINDING PROTEIN"/>
    <property type="match status" value="1"/>
</dbReference>
<dbReference type="CDD" id="cd06324">
    <property type="entry name" value="PBP1_ABC_sugar_binding-like"/>
    <property type="match status" value="1"/>
</dbReference>
<dbReference type="InterPro" id="IPR025997">
    <property type="entry name" value="SBP_2_dom"/>
</dbReference>
<dbReference type="PANTHER" id="PTHR46847">
    <property type="entry name" value="D-ALLOSE-BINDING PERIPLASMIC PROTEIN-RELATED"/>
    <property type="match status" value="1"/>
</dbReference>
<feature type="signal peptide" evidence="4">
    <location>
        <begin position="1"/>
        <end position="19"/>
    </location>
</feature>
<dbReference type="Pfam" id="PF13407">
    <property type="entry name" value="Peripla_BP_4"/>
    <property type="match status" value="1"/>
</dbReference>
<dbReference type="Gene3D" id="3.40.50.2300">
    <property type="match status" value="2"/>
</dbReference>
<feature type="domain" description="Periplasmic binding protein" evidence="5">
    <location>
        <begin position="24"/>
        <end position="272"/>
    </location>
</feature>
<dbReference type="SUPFAM" id="SSF53822">
    <property type="entry name" value="Periplasmic binding protein-like I"/>
    <property type="match status" value="1"/>
</dbReference>
<dbReference type="Proteomes" id="UP000268033">
    <property type="component" value="Unassembled WGS sequence"/>
</dbReference>
<organism evidence="6 7">
    <name type="scientific">Gallaecimonas pentaromativorans</name>
    <dbReference type="NCBI Taxonomy" id="584787"/>
    <lineage>
        <taxon>Bacteria</taxon>
        <taxon>Pseudomonadati</taxon>
        <taxon>Pseudomonadota</taxon>
        <taxon>Gammaproteobacteria</taxon>
        <taxon>Enterobacterales</taxon>
        <taxon>Gallaecimonadaceae</taxon>
        <taxon>Gallaecimonas</taxon>
    </lineage>
</organism>
<dbReference type="RefSeq" id="WP_050659954.1">
    <property type="nucleotide sequence ID" value="NZ_JBLXAC010000008.1"/>
</dbReference>
<reference evidence="6 7" key="1">
    <citation type="submission" date="2018-11" db="EMBL/GenBank/DDBJ databases">
        <title>Genomic Encyclopedia of Type Strains, Phase IV (KMG-IV): sequencing the most valuable type-strain genomes for metagenomic binning, comparative biology and taxonomic classification.</title>
        <authorList>
            <person name="Goeker M."/>
        </authorList>
    </citation>
    <scope>NUCLEOTIDE SEQUENCE [LARGE SCALE GENOMIC DNA]</scope>
    <source>
        <strain evidence="6 7">DSM 21945</strain>
    </source>
</reference>
<dbReference type="GO" id="GO:0030313">
    <property type="term" value="C:cell envelope"/>
    <property type="evidence" value="ECO:0007669"/>
    <property type="project" value="UniProtKB-SubCell"/>
</dbReference>
<dbReference type="GO" id="GO:0055085">
    <property type="term" value="P:transmembrane transport"/>
    <property type="evidence" value="ECO:0007669"/>
    <property type="project" value="UniProtKB-ARBA"/>
</dbReference>
<dbReference type="OrthoDB" id="245475at2"/>
<feature type="chain" id="PRO_5018248931" evidence="4">
    <location>
        <begin position="20"/>
        <end position="355"/>
    </location>
</feature>
<dbReference type="GO" id="GO:0030246">
    <property type="term" value="F:carbohydrate binding"/>
    <property type="evidence" value="ECO:0007669"/>
    <property type="project" value="UniProtKB-ARBA"/>
</dbReference>
<sequence>MARFVLLLLLLLSPLAAHAVTRVTFLNPGYANEPFWENVDQFLIAAAADLDVQVEILHGNRDEKTLLDLAKAVSRRQDKPDYVMAVNDKGLGVELVKLFDSAKIPIMLVLNDLDQGQQQQLGLPRQHYPYWLGTLVPDNLQAGEQVAGALSGLMPNKTVPLVAIAGDRGTPAGLNRQAGLLWATRKHPELKLRAIRYGFWQESRARRQMTQLLTQYPDIKAVWAADDQMAFGAIDAIRAKGLEPGRDILVGTFNSSAKALRLRRSGAISALAGGHFMAPGLALVLLVDYQNGFDFAKDDGLQIQLPLFHLLIPGTALFNMMAAHDWLDINFRAMSKVHTPYQGPHRFELQMRPRP</sequence>
<evidence type="ECO:0000259" key="5">
    <source>
        <dbReference type="Pfam" id="PF13407"/>
    </source>
</evidence>